<dbReference type="Proteomes" id="UP000199412">
    <property type="component" value="Unassembled WGS sequence"/>
</dbReference>
<dbReference type="PANTHER" id="PTHR43798">
    <property type="entry name" value="MONOACYLGLYCEROL LIPASE"/>
    <property type="match status" value="1"/>
</dbReference>
<dbReference type="InterPro" id="IPR050266">
    <property type="entry name" value="AB_hydrolase_sf"/>
</dbReference>
<dbReference type="AlphaFoldDB" id="A0A1G7G0U9"/>
<sequence>MSETNATAATVRHVLCARPEGLKRMSYCQWGPGHGGHPAVICVHGLSRNAHDFDHLGAALGEAGRRVLAPDVLGRGDSDWLTDSSGYQLPHYVSDMTPLIARATAPLDMDQVDWVGTSMGGLIAMLLAASPQSPIRRLVLNDVGPFVPKAALERIAAYATAAEPTFASLEEAEAHYRQIHADFGPMTDADWNDFTRHSTVQRDDGPGGWLPHQDPGIGDPMRGQEVADVDLWPLWDLIQCPVLVLRGARSDLLTAETAAEMTKRGPNCTVHEVPDAGHAPMFTTAEINGVVADFLAA</sequence>
<dbReference type="InterPro" id="IPR000073">
    <property type="entry name" value="AB_hydrolase_1"/>
</dbReference>
<dbReference type="PRINTS" id="PR00111">
    <property type="entry name" value="ABHYDROLASE"/>
</dbReference>
<name>A0A1G7G0U9_9PROT</name>
<dbReference type="Gene3D" id="3.40.50.1820">
    <property type="entry name" value="alpha/beta hydrolase"/>
    <property type="match status" value="1"/>
</dbReference>
<dbReference type="OrthoDB" id="9791366at2"/>
<dbReference type="GO" id="GO:0016020">
    <property type="term" value="C:membrane"/>
    <property type="evidence" value="ECO:0007669"/>
    <property type="project" value="TreeGrafter"/>
</dbReference>
<evidence type="ECO:0000313" key="2">
    <source>
        <dbReference type="EMBL" id="SDE81732.1"/>
    </source>
</evidence>
<evidence type="ECO:0000259" key="1">
    <source>
        <dbReference type="Pfam" id="PF12697"/>
    </source>
</evidence>
<dbReference type="RefSeq" id="WP_092787519.1">
    <property type="nucleotide sequence ID" value="NZ_FNAP01000013.1"/>
</dbReference>
<feature type="domain" description="AB hydrolase-1" evidence="1">
    <location>
        <begin position="40"/>
        <end position="284"/>
    </location>
</feature>
<proteinExistence type="predicted"/>
<keyword evidence="3" id="KW-1185">Reference proteome</keyword>
<reference evidence="2 3" key="1">
    <citation type="submission" date="2016-10" db="EMBL/GenBank/DDBJ databases">
        <authorList>
            <person name="de Groot N.N."/>
        </authorList>
    </citation>
    <scope>NUCLEOTIDE SEQUENCE [LARGE SCALE GENOMIC DNA]</scope>
    <source>
        <strain evidence="2 3">ATCC 700224</strain>
    </source>
</reference>
<dbReference type="EMBL" id="FNAP01000013">
    <property type="protein sequence ID" value="SDE81732.1"/>
    <property type="molecule type" value="Genomic_DNA"/>
</dbReference>
<dbReference type="SUPFAM" id="SSF53474">
    <property type="entry name" value="alpha/beta-Hydrolases"/>
    <property type="match status" value="1"/>
</dbReference>
<evidence type="ECO:0000313" key="3">
    <source>
        <dbReference type="Proteomes" id="UP000199412"/>
    </source>
</evidence>
<dbReference type="InterPro" id="IPR029058">
    <property type="entry name" value="AB_hydrolase_fold"/>
</dbReference>
<gene>
    <name evidence="2" type="ORF">SAMN05421720_11329</name>
</gene>
<dbReference type="PANTHER" id="PTHR43798:SF33">
    <property type="entry name" value="HYDROLASE, PUTATIVE (AFU_ORTHOLOGUE AFUA_2G14860)-RELATED"/>
    <property type="match status" value="1"/>
</dbReference>
<dbReference type="STRING" id="69960.SAMN05421720_11329"/>
<protein>
    <submittedName>
        <fullName evidence="2">Pimeloyl-ACP methyl ester carboxylesterase</fullName>
    </submittedName>
</protein>
<dbReference type="Pfam" id="PF12697">
    <property type="entry name" value="Abhydrolase_6"/>
    <property type="match status" value="1"/>
</dbReference>
<organism evidence="2 3">
    <name type="scientific">Rhodospira trueperi</name>
    <dbReference type="NCBI Taxonomy" id="69960"/>
    <lineage>
        <taxon>Bacteria</taxon>
        <taxon>Pseudomonadati</taxon>
        <taxon>Pseudomonadota</taxon>
        <taxon>Alphaproteobacteria</taxon>
        <taxon>Rhodospirillales</taxon>
        <taxon>Rhodospirillaceae</taxon>
        <taxon>Rhodospira</taxon>
    </lineage>
</organism>
<accession>A0A1G7G0U9</accession>